<reference evidence="1 2" key="1">
    <citation type="journal article" date="2019" name="Environ. Microbiol.">
        <title>Species interactions and distinct microbial communities in high Arctic permafrost affected cryosols are associated with the CH4 and CO2 gas fluxes.</title>
        <authorList>
            <person name="Altshuler I."/>
            <person name="Hamel J."/>
            <person name="Turney S."/>
            <person name="Magnuson E."/>
            <person name="Levesque R."/>
            <person name="Greer C."/>
            <person name="Whyte L.G."/>
        </authorList>
    </citation>
    <scope>NUCLEOTIDE SEQUENCE [LARGE SCALE GENOMIC DNA]</scope>
    <source>
        <strain evidence="1 2">S9.2P</strain>
    </source>
</reference>
<keyword evidence="2" id="KW-1185">Reference proteome</keyword>
<dbReference type="Proteomes" id="UP000317646">
    <property type="component" value="Unassembled WGS sequence"/>
</dbReference>
<gene>
    <name evidence="1" type="ORF">EAH73_09805</name>
</gene>
<accession>A0A502H045</accession>
<proteinExistence type="predicted"/>
<dbReference type="OrthoDB" id="9980009at2"/>
<evidence type="ECO:0000313" key="1">
    <source>
        <dbReference type="EMBL" id="TPG66673.1"/>
    </source>
</evidence>
<protein>
    <submittedName>
        <fullName evidence="1">Uncharacterized protein</fullName>
    </submittedName>
</protein>
<dbReference type="AlphaFoldDB" id="A0A502H045"/>
<comment type="caution">
    <text evidence="1">The sequence shown here is derived from an EMBL/GenBank/DDBJ whole genome shotgun (WGS) entry which is preliminary data.</text>
</comment>
<dbReference type="EMBL" id="RCYZ01000003">
    <property type="protein sequence ID" value="TPG66673.1"/>
    <property type="molecule type" value="Genomic_DNA"/>
</dbReference>
<evidence type="ECO:0000313" key="2">
    <source>
        <dbReference type="Proteomes" id="UP000317646"/>
    </source>
</evidence>
<name>A0A502H045_9BACT</name>
<dbReference type="RefSeq" id="WP_140466312.1">
    <property type="nucleotide sequence ID" value="NZ_RCYZ01000003.1"/>
</dbReference>
<organism evidence="1 2">
    <name type="scientific">Hymenobacter nivis</name>
    <dbReference type="NCBI Taxonomy" id="1850093"/>
    <lineage>
        <taxon>Bacteria</taxon>
        <taxon>Pseudomonadati</taxon>
        <taxon>Bacteroidota</taxon>
        <taxon>Cytophagia</taxon>
        <taxon>Cytophagales</taxon>
        <taxon>Hymenobacteraceae</taxon>
        <taxon>Hymenobacter</taxon>
    </lineage>
</organism>
<sequence>MRFGWISAFVPDARGVRWIFGLLLLPAVWLAKGGNAPAPPPAPVAAVAPAAAPAAPAPLGALQAPAAPRSAR</sequence>